<dbReference type="Proteomes" id="UP000026961">
    <property type="component" value="Chromosome 1"/>
</dbReference>
<dbReference type="HOGENOM" id="CLU_1811167_0_0_1"/>
<sequence length="159" mass="17854">MWGVTSRETPHSYASRRCRRFKNEGARQPPGSSALLAWWIHTANGVVDRDEIVYDDRPVTARFLQDESSKVVGGFDRQEDALTEVGGGFWALGRVGELETALTVVINHISTPHQRYPHNFTGEVSQTPLVIEDQDPLQSLHRTFVTDMWVRCGVGSTCQ</sequence>
<reference evidence="1" key="3">
    <citation type="submission" date="2018-05" db="EMBL/GenBank/DDBJ databases">
        <title>OgluRS3 (Oryza glumaepatula Reference Sequence Version 3).</title>
        <authorList>
            <person name="Zhang J."/>
            <person name="Kudrna D."/>
            <person name="Lee S."/>
            <person name="Talag J."/>
            <person name="Welchert J."/>
            <person name="Wing R.A."/>
        </authorList>
    </citation>
    <scope>NUCLEOTIDE SEQUENCE [LARGE SCALE GENOMIC DNA]</scope>
</reference>
<reference evidence="1" key="1">
    <citation type="submission" date="2013-08" db="EMBL/GenBank/DDBJ databases">
        <title>Oryza genome evolution.</title>
        <authorList>
            <person name="Wing R.A."/>
            <person name="Panaud O."/>
            <person name="Oliveira A.C."/>
        </authorList>
    </citation>
    <scope>NUCLEOTIDE SEQUENCE</scope>
</reference>
<organism evidence="1">
    <name type="scientific">Oryza glumipatula</name>
    <dbReference type="NCBI Taxonomy" id="40148"/>
    <lineage>
        <taxon>Eukaryota</taxon>
        <taxon>Viridiplantae</taxon>
        <taxon>Streptophyta</taxon>
        <taxon>Embryophyta</taxon>
        <taxon>Tracheophyta</taxon>
        <taxon>Spermatophyta</taxon>
        <taxon>Magnoliopsida</taxon>
        <taxon>Liliopsida</taxon>
        <taxon>Poales</taxon>
        <taxon>Poaceae</taxon>
        <taxon>BOP clade</taxon>
        <taxon>Oryzoideae</taxon>
        <taxon>Oryzeae</taxon>
        <taxon>Oryzinae</taxon>
        <taxon>Oryza</taxon>
    </lineage>
</organism>
<reference evidence="1" key="2">
    <citation type="submission" date="2015-04" db="UniProtKB">
        <authorList>
            <consortium name="EnsemblPlants"/>
        </authorList>
    </citation>
    <scope>IDENTIFICATION</scope>
</reference>
<dbReference type="AlphaFoldDB" id="A0A0D9Y6Y8"/>
<evidence type="ECO:0000313" key="2">
    <source>
        <dbReference type="Proteomes" id="UP000026961"/>
    </source>
</evidence>
<proteinExistence type="predicted"/>
<dbReference type="EnsemblPlants" id="OGLUM01G13310.1">
    <property type="protein sequence ID" value="OGLUM01G13310.1"/>
    <property type="gene ID" value="OGLUM01G13310"/>
</dbReference>
<evidence type="ECO:0000313" key="1">
    <source>
        <dbReference type="EnsemblPlants" id="OGLUM01G13310.1"/>
    </source>
</evidence>
<dbReference type="Gramene" id="OGLUM01G13310.1">
    <property type="protein sequence ID" value="OGLUM01G13310.1"/>
    <property type="gene ID" value="OGLUM01G13310"/>
</dbReference>
<keyword evidence="2" id="KW-1185">Reference proteome</keyword>
<name>A0A0D9Y6Y8_9ORYZ</name>
<accession>A0A0D9Y6Y8</accession>
<protein>
    <submittedName>
        <fullName evidence="1">Uncharacterized protein</fullName>
    </submittedName>
</protein>